<keyword evidence="2 11" id="KW-0436">Ligase</keyword>
<evidence type="ECO:0000256" key="8">
    <source>
        <dbReference type="ARBA" id="ARBA00048248"/>
    </source>
</evidence>
<keyword evidence="4 11" id="KW-0067">ATP-binding</keyword>
<organism evidence="13 14">
    <name type="scientific">Candidatus Colwellbacteria bacterium RBG_13_48_8</name>
    <dbReference type="NCBI Taxonomy" id="1797685"/>
    <lineage>
        <taxon>Bacteria</taxon>
        <taxon>Candidatus Colwelliibacteriota</taxon>
    </lineage>
</organism>
<evidence type="ECO:0000256" key="5">
    <source>
        <dbReference type="ARBA" id="ARBA00022884"/>
    </source>
</evidence>
<dbReference type="GO" id="GO:0004831">
    <property type="term" value="F:tyrosine-tRNA ligase activity"/>
    <property type="evidence" value="ECO:0007669"/>
    <property type="project" value="UniProtKB-UniRule"/>
</dbReference>
<feature type="domain" description="Tyrosine--tRNA ligase SYY-like C-terminal" evidence="12">
    <location>
        <begin position="322"/>
        <end position="394"/>
    </location>
</feature>
<evidence type="ECO:0000256" key="11">
    <source>
        <dbReference type="RuleBase" id="RU363036"/>
    </source>
</evidence>
<dbReference type="InterPro" id="IPR036986">
    <property type="entry name" value="S4_RNA-bd_sf"/>
</dbReference>
<evidence type="ECO:0000259" key="12">
    <source>
        <dbReference type="Pfam" id="PF22421"/>
    </source>
</evidence>
<dbReference type="InterPro" id="IPR002307">
    <property type="entry name" value="Tyr-tRNA-ligase"/>
</dbReference>
<dbReference type="CDD" id="cd00805">
    <property type="entry name" value="TyrRS_core"/>
    <property type="match status" value="1"/>
</dbReference>
<dbReference type="GO" id="GO:0003723">
    <property type="term" value="F:RNA binding"/>
    <property type="evidence" value="ECO:0007669"/>
    <property type="project" value="UniProtKB-KW"/>
</dbReference>
<dbReference type="Gene3D" id="3.40.50.620">
    <property type="entry name" value="HUPs"/>
    <property type="match status" value="1"/>
</dbReference>
<evidence type="ECO:0000256" key="3">
    <source>
        <dbReference type="ARBA" id="ARBA00022741"/>
    </source>
</evidence>
<dbReference type="SUPFAM" id="SSF55174">
    <property type="entry name" value="Alpha-L RNA-binding motif"/>
    <property type="match status" value="1"/>
</dbReference>
<dbReference type="GO" id="GO:0006437">
    <property type="term" value="P:tyrosyl-tRNA aminoacylation"/>
    <property type="evidence" value="ECO:0007669"/>
    <property type="project" value="UniProtKB-UniRule"/>
</dbReference>
<dbReference type="NCBIfam" id="TIGR00234">
    <property type="entry name" value="tyrS"/>
    <property type="match status" value="1"/>
</dbReference>
<dbReference type="GO" id="GO:0005524">
    <property type="term" value="F:ATP binding"/>
    <property type="evidence" value="ECO:0007669"/>
    <property type="project" value="UniProtKB-KW"/>
</dbReference>
<accession>A0A1G1YY29</accession>
<name>A0A1G1YY29_9BACT</name>
<evidence type="ECO:0000256" key="7">
    <source>
        <dbReference type="ARBA" id="ARBA00023146"/>
    </source>
</evidence>
<evidence type="ECO:0000313" key="14">
    <source>
        <dbReference type="Proteomes" id="UP000177062"/>
    </source>
</evidence>
<dbReference type="Pfam" id="PF22421">
    <property type="entry name" value="SYY_C-terminal"/>
    <property type="match status" value="1"/>
</dbReference>
<keyword evidence="3 11" id="KW-0547">Nucleotide-binding</keyword>
<dbReference type="PANTHER" id="PTHR11766:SF1">
    <property type="entry name" value="TYROSINE--TRNA LIGASE"/>
    <property type="match status" value="1"/>
</dbReference>
<dbReference type="InterPro" id="IPR024088">
    <property type="entry name" value="Tyr-tRNA-ligase_bac-type"/>
</dbReference>
<keyword evidence="5 10" id="KW-0694">RNA-binding</keyword>
<evidence type="ECO:0000256" key="10">
    <source>
        <dbReference type="PROSITE-ProRule" id="PRU00182"/>
    </source>
</evidence>
<evidence type="ECO:0000313" key="13">
    <source>
        <dbReference type="EMBL" id="OGY56696.1"/>
    </source>
</evidence>
<dbReference type="SUPFAM" id="SSF52374">
    <property type="entry name" value="Nucleotidylyl transferase"/>
    <property type="match status" value="1"/>
</dbReference>
<keyword evidence="7 11" id="KW-0030">Aminoacyl-tRNA synthetase</keyword>
<protein>
    <recommendedName>
        <fullName evidence="1 9">Tyrosine--tRNA ligase</fullName>
        <ecNumber evidence="1 9">6.1.1.1</ecNumber>
    </recommendedName>
</protein>
<evidence type="ECO:0000256" key="2">
    <source>
        <dbReference type="ARBA" id="ARBA00022598"/>
    </source>
</evidence>
<dbReference type="PROSITE" id="PS00178">
    <property type="entry name" value="AA_TRNA_LIGASE_I"/>
    <property type="match status" value="1"/>
</dbReference>
<evidence type="ECO:0000256" key="1">
    <source>
        <dbReference type="ARBA" id="ARBA00013160"/>
    </source>
</evidence>
<dbReference type="InterPro" id="IPR001412">
    <property type="entry name" value="aa-tRNA-synth_I_CS"/>
</dbReference>
<comment type="caution">
    <text evidence="13">The sequence shown here is derived from an EMBL/GenBank/DDBJ whole genome shotgun (WGS) entry which is preliminary data.</text>
</comment>
<dbReference type="EC" id="6.1.1.1" evidence="1 9"/>
<dbReference type="PANTHER" id="PTHR11766">
    <property type="entry name" value="TYROSYL-TRNA SYNTHETASE"/>
    <property type="match status" value="1"/>
</dbReference>
<dbReference type="PRINTS" id="PR01040">
    <property type="entry name" value="TRNASYNTHTYR"/>
</dbReference>
<comment type="catalytic activity">
    <reaction evidence="8">
        <text>tRNA(Tyr) + L-tyrosine + ATP = L-tyrosyl-tRNA(Tyr) + AMP + diphosphate + H(+)</text>
        <dbReference type="Rhea" id="RHEA:10220"/>
        <dbReference type="Rhea" id="RHEA-COMP:9706"/>
        <dbReference type="Rhea" id="RHEA-COMP:9707"/>
        <dbReference type="ChEBI" id="CHEBI:15378"/>
        <dbReference type="ChEBI" id="CHEBI:30616"/>
        <dbReference type="ChEBI" id="CHEBI:33019"/>
        <dbReference type="ChEBI" id="CHEBI:58315"/>
        <dbReference type="ChEBI" id="CHEBI:78442"/>
        <dbReference type="ChEBI" id="CHEBI:78536"/>
        <dbReference type="ChEBI" id="CHEBI:456215"/>
        <dbReference type="EC" id="6.1.1.1"/>
    </reaction>
</comment>
<sequence length="399" mass="45118">MKSSRRPSKPELVKTILGRGVDRVIERQHLELALNSPRKLRVKLGIDPTSPDLHLGHSVVLRKLRQFQDLGHKVVFIIGDFTGQIGDPSGQSKERKILSEKEVRGNMGKYLSQAGKIIDLNKVETRYNSEWLGKNVKNLLLLAQAGTVQQVIQRADFRARIKQGRKVTLLETFYPLLQGFDSVNIKADVEIGGTDQLLNMLMGRQVQSHFGMPQQDVLTVPLIEGTDGVRKMSKSYGNYIGLNDLPKDMFGKIMSISDGLVSKYFDLCTDIPQDEIKKDMDRLGPRDRKIKLAREIVTLYHGEKEAGEAEQEFVRVFQKKELPQKVPVKTVRKLRYNLAELLVTAGLAASKSEARRLITQGGVRMLGEKVLDPHKLVKSSSPYLLIKIGKKKFLRIRFK</sequence>
<dbReference type="PROSITE" id="PS50889">
    <property type="entry name" value="S4"/>
    <property type="match status" value="1"/>
</dbReference>
<dbReference type="InterPro" id="IPR054608">
    <property type="entry name" value="SYY-like_C"/>
</dbReference>
<reference evidence="13 14" key="1">
    <citation type="journal article" date="2016" name="Nat. Commun.">
        <title>Thousands of microbial genomes shed light on interconnected biogeochemical processes in an aquifer system.</title>
        <authorList>
            <person name="Anantharaman K."/>
            <person name="Brown C.T."/>
            <person name="Hug L.A."/>
            <person name="Sharon I."/>
            <person name="Castelle C.J."/>
            <person name="Probst A.J."/>
            <person name="Thomas B.C."/>
            <person name="Singh A."/>
            <person name="Wilkins M.J."/>
            <person name="Karaoz U."/>
            <person name="Brodie E.L."/>
            <person name="Williams K.H."/>
            <person name="Hubbard S.S."/>
            <person name="Banfield J.F."/>
        </authorList>
    </citation>
    <scope>NUCLEOTIDE SEQUENCE [LARGE SCALE GENOMIC DNA]</scope>
</reference>
<dbReference type="EMBL" id="MHIT01000020">
    <property type="protein sequence ID" value="OGY56696.1"/>
    <property type="molecule type" value="Genomic_DNA"/>
</dbReference>
<evidence type="ECO:0000256" key="6">
    <source>
        <dbReference type="ARBA" id="ARBA00022917"/>
    </source>
</evidence>
<dbReference type="Proteomes" id="UP000177062">
    <property type="component" value="Unassembled WGS sequence"/>
</dbReference>
<keyword evidence="6 11" id="KW-0648">Protein biosynthesis</keyword>
<dbReference type="Gene3D" id="3.10.290.10">
    <property type="entry name" value="RNA-binding S4 domain"/>
    <property type="match status" value="1"/>
</dbReference>
<gene>
    <name evidence="13" type="ORF">A2Y84_02090</name>
</gene>
<evidence type="ECO:0000256" key="4">
    <source>
        <dbReference type="ARBA" id="ARBA00022840"/>
    </source>
</evidence>
<proteinExistence type="inferred from homology"/>
<comment type="similarity">
    <text evidence="11">Belongs to the class-I aminoacyl-tRNA synthetase family.</text>
</comment>
<dbReference type="CDD" id="cd00165">
    <property type="entry name" value="S4"/>
    <property type="match status" value="1"/>
</dbReference>
<evidence type="ECO:0000256" key="9">
    <source>
        <dbReference type="NCBIfam" id="TIGR00234"/>
    </source>
</evidence>
<dbReference type="InterPro" id="IPR002305">
    <property type="entry name" value="aa-tRNA-synth_Ic"/>
</dbReference>
<dbReference type="InterPro" id="IPR014729">
    <property type="entry name" value="Rossmann-like_a/b/a_fold"/>
</dbReference>
<dbReference type="Gene3D" id="1.10.240.10">
    <property type="entry name" value="Tyrosyl-Transfer RNA Synthetase"/>
    <property type="match status" value="1"/>
</dbReference>
<dbReference type="AlphaFoldDB" id="A0A1G1YY29"/>
<dbReference type="Pfam" id="PF00579">
    <property type="entry name" value="tRNA-synt_1b"/>
    <property type="match status" value="1"/>
</dbReference>
<dbReference type="GO" id="GO:0005829">
    <property type="term" value="C:cytosol"/>
    <property type="evidence" value="ECO:0007669"/>
    <property type="project" value="TreeGrafter"/>
</dbReference>